<name>A0A4S3TL45_9EURY</name>
<proteinExistence type="predicted"/>
<accession>A0A4S3TL45</accession>
<sequence>MSDPTESNFKALWTEETLTAATEWHAATILNLWPESMAELASFLDELRTAEEYDADWENRANWGLVVAELYTRTDPEHPIVSDQARRGLRKFGVEPATEFENLRDQLALFRDVYLDIAGHVTVSNETPLPVYEEIDQLFALVTTATVDDIAAEEAGPRGDLYAALRGYPAASTKDRGPIEIDFEAATPAIDGHVAAQQNDAYADTDTEHWAGRHYETWKWDFAEYVSKQVAASYTLNDLAADDVEPFFDAFWANADEYTDTDTLSTPVPQYLLGRWGVVQLQDFQGTCHDDPEEAAAVLSMLFDEDEHLVERLRRFHTFAASDDVSDGNLLRIATTLLMGAYPDKYVNFQYERFDTLFSACSNIESLDTGFDAQQYYRIVLACRDLRDAMRKELPDASMLDVHTLIRLYQDFQND</sequence>
<evidence type="ECO:0000313" key="1">
    <source>
        <dbReference type="EMBL" id="THE64882.1"/>
    </source>
</evidence>
<reference evidence="1 2" key="1">
    <citation type="submission" date="2018-10" db="EMBL/GenBank/DDBJ databases">
        <title>Natronolimnobius sp. XQ-INN 246 isolated from Inner Mongolia Autonomous Region of China.</title>
        <authorList>
            <person name="Xue Q."/>
        </authorList>
    </citation>
    <scope>NUCLEOTIDE SEQUENCE [LARGE SCALE GENOMIC DNA]</scope>
    <source>
        <strain evidence="1 2">XQ-INN 246</strain>
    </source>
</reference>
<evidence type="ECO:0000313" key="2">
    <source>
        <dbReference type="Proteomes" id="UP000318864"/>
    </source>
</evidence>
<comment type="caution">
    <text evidence="1">The sequence shown here is derived from an EMBL/GenBank/DDBJ whole genome shotgun (WGS) entry which is preliminary data.</text>
</comment>
<dbReference type="AlphaFoldDB" id="A0A4S3TL45"/>
<gene>
    <name evidence="1" type="ORF">D8Y22_10575</name>
</gene>
<organism evidence="1 2">
    <name type="scientific">Salinadaptatus halalkaliphilus</name>
    <dbReference type="NCBI Taxonomy" id="2419781"/>
    <lineage>
        <taxon>Archaea</taxon>
        <taxon>Methanobacteriati</taxon>
        <taxon>Methanobacteriota</taxon>
        <taxon>Stenosarchaea group</taxon>
        <taxon>Halobacteria</taxon>
        <taxon>Halobacteriales</taxon>
        <taxon>Natrialbaceae</taxon>
        <taxon>Salinadaptatus</taxon>
    </lineage>
</organism>
<dbReference type="EMBL" id="RBZW01000023">
    <property type="protein sequence ID" value="THE64882.1"/>
    <property type="molecule type" value="Genomic_DNA"/>
</dbReference>
<dbReference type="Proteomes" id="UP000318864">
    <property type="component" value="Unassembled WGS sequence"/>
</dbReference>
<keyword evidence="2" id="KW-1185">Reference proteome</keyword>
<protein>
    <submittedName>
        <fullName evidence="1">Uncharacterized protein</fullName>
    </submittedName>
</protein>